<proteinExistence type="predicted"/>
<dbReference type="RefSeq" id="WP_254156869.1">
    <property type="nucleotide sequence ID" value="NZ_CP100355.1"/>
</dbReference>
<reference evidence="1" key="1">
    <citation type="submission" date="2022-06" db="EMBL/GenBank/DDBJ databases">
        <title>Diverse halophilic archaea isolated from saline environments.</title>
        <authorList>
            <person name="Cui H.-L."/>
        </authorList>
    </citation>
    <scope>NUCLEOTIDE SEQUENCE</scope>
    <source>
        <strain evidence="1">WLHS1</strain>
    </source>
</reference>
<sequence>MSETTIDLDDEVDRWRWACPAGHRNWEATNGHFWCAECARTYSDDLEPEFEELRNLVTGDIVHRDDLQLLTQVGPYETLYGGSA</sequence>
<gene>
    <name evidence="1" type="ORF">NGM29_13605</name>
</gene>
<accession>A0A9E7SSQ0</accession>
<dbReference type="AlphaFoldDB" id="A0A9E7SSQ0"/>
<evidence type="ECO:0000313" key="1">
    <source>
        <dbReference type="EMBL" id="UTF52809.1"/>
    </source>
</evidence>
<name>A0A9E7SSQ0_9EURY</name>
<dbReference type="Proteomes" id="UP001056855">
    <property type="component" value="Chromosome"/>
</dbReference>
<keyword evidence="2" id="KW-1185">Reference proteome</keyword>
<dbReference type="KEGG" id="sawl:NGM29_13605"/>
<protein>
    <submittedName>
        <fullName evidence="1">Uncharacterized protein</fullName>
    </submittedName>
</protein>
<dbReference type="GeneID" id="73291101"/>
<dbReference type="EMBL" id="CP100355">
    <property type="protein sequence ID" value="UTF52809.1"/>
    <property type="molecule type" value="Genomic_DNA"/>
</dbReference>
<organism evidence="1 2">
    <name type="scientific">Natronosalvus rutilus</name>
    <dbReference type="NCBI Taxonomy" id="2953753"/>
    <lineage>
        <taxon>Archaea</taxon>
        <taxon>Methanobacteriati</taxon>
        <taxon>Methanobacteriota</taxon>
        <taxon>Stenosarchaea group</taxon>
        <taxon>Halobacteria</taxon>
        <taxon>Halobacteriales</taxon>
        <taxon>Natrialbaceae</taxon>
        <taxon>Natronosalvus</taxon>
    </lineage>
</organism>
<evidence type="ECO:0000313" key="2">
    <source>
        <dbReference type="Proteomes" id="UP001056855"/>
    </source>
</evidence>